<accession>A0AAW1Y3V0</accession>
<keyword evidence="3" id="KW-1185">Reference proteome</keyword>
<gene>
    <name evidence="2" type="ORF">M0R45_008755</name>
</gene>
<feature type="compositionally biased region" description="Basic residues" evidence="1">
    <location>
        <begin position="16"/>
        <end position="31"/>
    </location>
</feature>
<evidence type="ECO:0000313" key="3">
    <source>
        <dbReference type="Proteomes" id="UP001457282"/>
    </source>
</evidence>
<dbReference type="AlphaFoldDB" id="A0AAW1Y3V0"/>
<protein>
    <submittedName>
        <fullName evidence="2">Uncharacterized protein</fullName>
    </submittedName>
</protein>
<sequence>MTRRCASIPSESPTKRATRGVRLRRGRRRRDRLREIERQISKAQASKKKKKDRSFSDTPITKFTFLQCFSEEQRLH</sequence>
<name>A0AAW1Y3V0_RUBAR</name>
<comment type="caution">
    <text evidence="2">The sequence shown here is derived from an EMBL/GenBank/DDBJ whole genome shotgun (WGS) entry which is preliminary data.</text>
</comment>
<organism evidence="2 3">
    <name type="scientific">Rubus argutus</name>
    <name type="common">Southern blackberry</name>
    <dbReference type="NCBI Taxonomy" id="59490"/>
    <lineage>
        <taxon>Eukaryota</taxon>
        <taxon>Viridiplantae</taxon>
        <taxon>Streptophyta</taxon>
        <taxon>Embryophyta</taxon>
        <taxon>Tracheophyta</taxon>
        <taxon>Spermatophyta</taxon>
        <taxon>Magnoliopsida</taxon>
        <taxon>eudicotyledons</taxon>
        <taxon>Gunneridae</taxon>
        <taxon>Pentapetalae</taxon>
        <taxon>rosids</taxon>
        <taxon>fabids</taxon>
        <taxon>Rosales</taxon>
        <taxon>Rosaceae</taxon>
        <taxon>Rosoideae</taxon>
        <taxon>Rosoideae incertae sedis</taxon>
        <taxon>Rubus</taxon>
    </lineage>
</organism>
<dbReference type="EMBL" id="JBEDUW010000002">
    <property type="protein sequence ID" value="KAK9943136.1"/>
    <property type="molecule type" value="Genomic_DNA"/>
</dbReference>
<dbReference type="Proteomes" id="UP001457282">
    <property type="component" value="Unassembled WGS sequence"/>
</dbReference>
<evidence type="ECO:0000256" key="1">
    <source>
        <dbReference type="SAM" id="MobiDB-lite"/>
    </source>
</evidence>
<evidence type="ECO:0000313" key="2">
    <source>
        <dbReference type="EMBL" id="KAK9943136.1"/>
    </source>
</evidence>
<reference evidence="2 3" key="1">
    <citation type="journal article" date="2023" name="G3 (Bethesda)">
        <title>A chromosome-length genome assembly and annotation of blackberry (Rubus argutus, cv. 'Hillquist').</title>
        <authorList>
            <person name="Bruna T."/>
            <person name="Aryal R."/>
            <person name="Dudchenko O."/>
            <person name="Sargent D.J."/>
            <person name="Mead D."/>
            <person name="Buti M."/>
            <person name="Cavallini A."/>
            <person name="Hytonen T."/>
            <person name="Andres J."/>
            <person name="Pham M."/>
            <person name="Weisz D."/>
            <person name="Mascagni F."/>
            <person name="Usai G."/>
            <person name="Natali L."/>
            <person name="Bassil N."/>
            <person name="Fernandez G.E."/>
            <person name="Lomsadze A."/>
            <person name="Armour M."/>
            <person name="Olukolu B."/>
            <person name="Poorten T."/>
            <person name="Britton C."/>
            <person name="Davik J."/>
            <person name="Ashrafi H."/>
            <person name="Aiden E.L."/>
            <person name="Borodovsky M."/>
            <person name="Worthington M."/>
        </authorList>
    </citation>
    <scope>NUCLEOTIDE SEQUENCE [LARGE SCALE GENOMIC DNA]</scope>
    <source>
        <strain evidence="2">PI 553951</strain>
    </source>
</reference>
<proteinExistence type="predicted"/>
<feature type="region of interest" description="Disordered" evidence="1">
    <location>
        <begin position="1"/>
        <end position="56"/>
    </location>
</feature>